<reference evidence="2" key="1">
    <citation type="submission" date="2022-11" db="UniProtKB">
        <authorList>
            <consortium name="WormBaseParasite"/>
        </authorList>
    </citation>
    <scope>IDENTIFICATION</scope>
</reference>
<evidence type="ECO:0000313" key="1">
    <source>
        <dbReference type="Proteomes" id="UP000887579"/>
    </source>
</evidence>
<sequence length="129" mass="14504">MEKCEFNTLEDKAFDCIVWSDGKKWRACINTSFLPFSNLKNSKVLTSYSDEHEFAYFAKKVAYCIEISDDGNSLQLIFPHHPHGTVVSQVAAAYFPDNIKASGLAPGAQILSFSWDNLEKAVNLYDLCL</sequence>
<accession>A0AC34EZA5</accession>
<protein>
    <submittedName>
        <fullName evidence="2">Peptidase S8/S53 domain-containing protein</fullName>
    </submittedName>
</protein>
<name>A0AC34EZA5_9BILA</name>
<proteinExistence type="predicted"/>
<organism evidence="1 2">
    <name type="scientific">Panagrolaimus sp. ES5</name>
    <dbReference type="NCBI Taxonomy" id="591445"/>
    <lineage>
        <taxon>Eukaryota</taxon>
        <taxon>Metazoa</taxon>
        <taxon>Ecdysozoa</taxon>
        <taxon>Nematoda</taxon>
        <taxon>Chromadorea</taxon>
        <taxon>Rhabditida</taxon>
        <taxon>Tylenchina</taxon>
        <taxon>Panagrolaimomorpha</taxon>
        <taxon>Panagrolaimoidea</taxon>
        <taxon>Panagrolaimidae</taxon>
        <taxon>Panagrolaimus</taxon>
    </lineage>
</organism>
<evidence type="ECO:0000313" key="2">
    <source>
        <dbReference type="WBParaSite" id="ES5_v2.g10069.t1"/>
    </source>
</evidence>
<dbReference type="WBParaSite" id="ES5_v2.g10069.t1">
    <property type="protein sequence ID" value="ES5_v2.g10069.t1"/>
    <property type="gene ID" value="ES5_v2.g10069"/>
</dbReference>
<dbReference type="Proteomes" id="UP000887579">
    <property type="component" value="Unplaced"/>
</dbReference>